<dbReference type="GeneID" id="25730997"/>
<proteinExistence type="predicted"/>
<dbReference type="Proteomes" id="UP000054498">
    <property type="component" value="Unassembled WGS sequence"/>
</dbReference>
<evidence type="ECO:0000313" key="2">
    <source>
        <dbReference type="EMBL" id="KIY94437.1"/>
    </source>
</evidence>
<evidence type="ECO:0000313" key="3">
    <source>
        <dbReference type="Proteomes" id="UP000054498"/>
    </source>
</evidence>
<feature type="compositionally biased region" description="Acidic residues" evidence="1">
    <location>
        <begin position="36"/>
        <end position="47"/>
    </location>
</feature>
<organism evidence="2 3">
    <name type="scientific">Monoraphidium neglectum</name>
    <dbReference type="NCBI Taxonomy" id="145388"/>
    <lineage>
        <taxon>Eukaryota</taxon>
        <taxon>Viridiplantae</taxon>
        <taxon>Chlorophyta</taxon>
        <taxon>core chlorophytes</taxon>
        <taxon>Chlorophyceae</taxon>
        <taxon>CS clade</taxon>
        <taxon>Sphaeropleales</taxon>
        <taxon>Selenastraceae</taxon>
        <taxon>Monoraphidium</taxon>
    </lineage>
</organism>
<dbReference type="KEGG" id="mng:MNEG_13526"/>
<dbReference type="OrthoDB" id="272672at2759"/>
<protein>
    <submittedName>
        <fullName evidence="2">Uncharacterized protein</fullName>
    </submittedName>
</protein>
<dbReference type="RefSeq" id="XP_013893457.1">
    <property type="nucleotide sequence ID" value="XM_014038003.1"/>
</dbReference>
<dbReference type="EMBL" id="KK104098">
    <property type="protein sequence ID" value="KIY94437.1"/>
    <property type="molecule type" value="Genomic_DNA"/>
</dbReference>
<name>A0A0D2J396_9CHLO</name>
<dbReference type="STRING" id="145388.A0A0D2J396"/>
<keyword evidence="3" id="KW-1185">Reference proteome</keyword>
<feature type="region of interest" description="Disordered" evidence="1">
    <location>
        <begin position="176"/>
        <end position="244"/>
    </location>
</feature>
<evidence type="ECO:0000256" key="1">
    <source>
        <dbReference type="SAM" id="MobiDB-lite"/>
    </source>
</evidence>
<dbReference type="AlphaFoldDB" id="A0A0D2J396"/>
<reference evidence="2 3" key="1">
    <citation type="journal article" date="2013" name="BMC Genomics">
        <title>Reconstruction of the lipid metabolism for the microalga Monoraphidium neglectum from its genome sequence reveals characteristics suitable for biofuel production.</title>
        <authorList>
            <person name="Bogen C."/>
            <person name="Al-Dilaimi A."/>
            <person name="Albersmeier A."/>
            <person name="Wichmann J."/>
            <person name="Grundmann M."/>
            <person name="Rupp O."/>
            <person name="Lauersen K.J."/>
            <person name="Blifernez-Klassen O."/>
            <person name="Kalinowski J."/>
            <person name="Goesmann A."/>
            <person name="Mussgnug J.H."/>
            <person name="Kruse O."/>
        </authorList>
    </citation>
    <scope>NUCLEOTIDE SEQUENCE [LARGE SCALE GENOMIC DNA]</scope>
    <source>
        <strain evidence="2 3">SAG 48.87</strain>
    </source>
</reference>
<feature type="compositionally biased region" description="Low complexity" evidence="1">
    <location>
        <begin position="183"/>
        <end position="206"/>
    </location>
</feature>
<accession>A0A0D2J396</accession>
<feature type="region of interest" description="Disordered" evidence="1">
    <location>
        <begin position="33"/>
        <end position="56"/>
    </location>
</feature>
<gene>
    <name evidence="2" type="ORF">MNEG_13526</name>
</gene>
<feature type="compositionally biased region" description="Gly residues" evidence="1">
    <location>
        <begin position="207"/>
        <end position="220"/>
    </location>
</feature>
<sequence>MCLLWIDSDATEAAAAAAAAEAAAAAAAGKAFAAEAEVEEDEDEDSGSEAAAPPAPEELEADWVAAFRELAAASASGAAFVLADAAASQPNRVLAGALLGKGATRPPAFQVYAGNRVVWSTSAFGGAGAGPVEGAAAAKKLARQLEKLSLSSPPAAATKTASAPAAAPAKSAVAAGASGSGAAGAPAAAQRNPPAAAAAAAGPSQQGDGGTGSGKGGGGSDASIWDPPAGKSAKAGAKKRLGPGKGTAVYWPRMPCLRCGCPWWLGEDWDARCARCGWDCEQDGYDDDSNPLPRFKAKFEQFAAAIKAGRTPPWP</sequence>